<proteinExistence type="predicted"/>
<dbReference type="EMBL" id="DUTF01000371">
    <property type="protein sequence ID" value="HHY28528.1"/>
    <property type="molecule type" value="Genomic_DNA"/>
</dbReference>
<dbReference type="AlphaFoldDB" id="A0A7C6Z6M4"/>
<comment type="caution">
    <text evidence="1">The sequence shown here is derived from an EMBL/GenBank/DDBJ whole genome shotgun (WGS) entry which is preliminary data.</text>
</comment>
<evidence type="ECO:0000313" key="1">
    <source>
        <dbReference type="EMBL" id="HHY28528.1"/>
    </source>
</evidence>
<protein>
    <submittedName>
        <fullName evidence="1">Uncharacterized protein</fullName>
    </submittedName>
</protein>
<gene>
    <name evidence="1" type="ORF">GX523_17660</name>
</gene>
<name>A0A7C6Z6M4_9FIRM</name>
<sequence>MVTTKLDVNAEASTAEILVFDGENQVGKIVCNLSEDTHKIEGNLRELLNYEDTVLGRDEFESSFRLKNGRQNDPL</sequence>
<organism evidence="1 2">
    <name type="scientific">Desulfitobacterium dehalogenans</name>
    <dbReference type="NCBI Taxonomy" id="36854"/>
    <lineage>
        <taxon>Bacteria</taxon>
        <taxon>Bacillati</taxon>
        <taxon>Bacillota</taxon>
        <taxon>Clostridia</taxon>
        <taxon>Eubacteriales</taxon>
        <taxon>Desulfitobacteriaceae</taxon>
        <taxon>Desulfitobacterium</taxon>
    </lineage>
</organism>
<accession>A0A7C6Z6M4</accession>
<dbReference type="Proteomes" id="UP000553059">
    <property type="component" value="Unassembled WGS sequence"/>
</dbReference>
<reference evidence="1 2" key="1">
    <citation type="journal article" date="2020" name="Biotechnol. Biofuels">
        <title>New insights from the biogas microbiome by comprehensive genome-resolved metagenomics of nearly 1600 species originating from multiple anaerobic digesters.</title>
        <authorList>
            <person name="Campanaro S."/>
            <person name="Treu L."/>
            <person name="Rodriguez-R L.M."/>
            <person name="Kovalovszki A."/>
            <person name="Ziels R.M."/>
            <person name="Maus I."/>
            <person name="Zhu X."/>
            <person name="Kougias P.G."/>
            <person name="Basile A."/>
            <person name="Luo G."/>
            <person name="Schluter A."/>
            <person name="Konstantinidis K.T."/>
            <person name="Angelidaki I."/>
        </authorList>
    </citation>
    <scope>NUCLEOTIDE SEQUENCE [LARGE SCALE GENOMIC DNA]</scope>
    <source>
        <strain evidence="1">AS05jafATM_4</strain>
    </source>
</reference>
<evidence type="ECO:0000313" key="2">
    <source>
        <dbReference type="Proteomes" id="UP000553059"/>
    </source>
</evidence>